<protein>
    <submittedName>
        <fullName evidence="1">Uncharacterized protein</fullName>
    </submittedName>
</protein>
<proteinExistence type="predicted"/>
<dbReference type="Proteomes" id="UP000006697">
    <property type="component" value="Chromosome"/>
</dbReference>
<evidence type="ECO:0000313" key="2">
    <source>
        <dbReference type="Proteomes" id="UP000006697"/>
    </source>
</evidence>
<dbReference type="KEGG" id="har:HEAR1618"/>
<reference evidence="1 2" key="1">
    <citation type="journal article" date="2007" name="PLoS Genet.">
        <title>A tale of two oxidation states: bacterial colonization of arsenic-rich environments.</title>
        <authorList>
            <person name="Muller D."/>
            <person name="Medigue C."/>
            <person name="Koechler S."/>
            <person name="Barbe V."/>
            <person name="Barakat M."/>
            <person name="Talla E."/>
            <person name="Bonnefoy V."/>
            <person name="Krin E."/>
            <person name="Arsene-Ploetze F."/>
            <person name="Carapito C."/>
            <person name="Chandler M."/>
            <person name="Cournoyer B."/>
            <person name="Cruveiller S."/>
            <person name="Dossat C."/>
            <person name="Duval S."/>
            <person name="Heymann M."/>
            <person name="Leize E."/>
            <person name="Lieutaud A."/>
            <person name="Lievremont D."/>
            <person name="Makita Y."/>
            <person name="Mangenot S."/>
            <person name="Nitschke W."/>
            <person name="Ortet P."/>
            <person name="Perdrial N."/>
            <person name="Schoepp B."/>
            <person name="Siguier N."/>
            <person name="Simeonova D.D."/>
            <person name="Rouy Z."/>
            <person name="Segurens B."/>
            <person name="Turlin E."/>
            <person name="Vallenet D."/>
            <person name="Van Dorsselaer A."/>
            <person name="Weiss S."/>
            <person name="Weissenbach J."/>
            <person name="Lett M.C."/>
            <person name="Danchin A."/>
            <person name="Bertin P.N."/>
        </authorList>
    </citation>
    <scope>NUCLEOTIDE SEQUENCE [LARGE SCALE GENOMIC DNA]</scope>
    <source>
        <strain evidence="2">ULPAs1</strain>
    </source>
</reference>
<organism evidence="1 2">
    <name type="scientific">Herminiimonas arsenicoxydans</name>
    <dbReference type="NCBI Taxonomy" id="204773"/>
    <lineage>
        <taxon>Bacteria</taxon>
        <taxon>Pseudomonadati</taxon>
        <taxon>Pseudomonadota</taxon>
        <taxon>Betaproteobacteria</taxon>
        <taxon>Burkholderiales</taxon>
        <taxon>Oxalobacteraceae</taxon>
        <taxon>Herminiimonas</taxon>
    </lineage>
</organism>
<gene>
    <name evidence="1" type="ordered locus">HEAR1618</name>
</gene>
<sequence>MFAFFPIDLYVLFTPRPGLFRKSLCLHG</sequence>
<keyword evidence="2" id="KW-1185">Reference proteome</keyword>
<dbReference type="STRING" id="204773.HEAR1618"/>
<dbReference type="EMBL" id="CU207211">
    <property type="protein sequence ID" value="CAL61778.1"/>
    <property type="molecule type" value="Genomic_DNA"/>
</dbReference>
<name>A4G5J1_HERAR</name>
<dbReference type="HOGENOM" id="CLU_3412593_0_0_4"/>
<dbReference type="AlphaFoldDB" id="A4G5J1"/>
<evidence type="ECO:0000313" key="1">
    <source>
        <dbReference type="EMBL" id="CAL61778.1"/>
    </source>
</evidence>
<accession>A4G5J1</accession>